<evidence type="ECO:0000256" key="1">
    <source>
        <dbReference type="ARBA" id="ARBA00009670"/>
    </source>
</evidence>
<evidence type="ECO:0000313" key="6">
    <source>
        <dbReference type="Proteomes" id="UP000003477"/>
    </source>
</evidence>
<sequence length="664" mass="75803">MSQSTLGPDTPTADTITIDVQPRHIPRGHSEDLGPINDMSPESWQYSPETINDYYRKRLLQVIRRLINVFLLFASFALGLWWDKIRGKNPKEERKRAIHLREMLTELGPTYIKVGQALSTRPDLVPPVYLDELTTLQDQLPSFPNEVAYSFIEEELGQKPQNIYAELSDKPIAAASLGQVYKGKLKTGEKVAVKVQRPDLIKRITLDIYILRNLSTWAQKTFTFLRSDLVAITDELAGRIFEEINYIQEGKNAEEFAKFYGHLSEIYVPKIYWEYTGRRVLTMEWVEGTKLTNIQEIQAQGIEATHLVEVGVNCSLRQLLEHGFFHADPHPGNLLAMKDGRLAYLDFGMMSRIKPYQRYGLIEAVVHLVNRDFDALAYDYVKLDFLKPETDLTPIVPALTEVFGNALGSSVAELNFKSITDQMSEMMYEFPFKVPAYYALILRSMVTLEGIAIGIDPEFKVLSKAYPYVAKRLLTDPSPELRASLKDLLFKEGGFRWNRLENLMRNAKDSQDYDIDKVVDQAADFLFSARGEFIRERLVNEITNALDMFSRRTWFNMSSMVREQVGLAVQETPQDLQGNSESFEHLQNILQILQNTPGFDPMKVVPLIMKLLGKPETQQMGHKIAEGLVQKLVTRLVRNLLLEIDRPSDNNLGTINTQKSLPAA</sequence>
<dbReference type="RefSeq" id="WP_007305524.1">
    <property type="nucleotide sequence ID" value="NZ_AESD01000382.1"/>
</dbReference>
<dbReference type="InterPro" id="IPR011009">
    <property type="entry name" value="Kinase-like_dom_sf"/>
</dbReference>
<dbReference type="InterPro" id="IPR004147">
    <property type="entry name" value="ABC1_dom"/>
</dbReference>
<dbReference type="GO" id="GO:0005524">
    <property type="term" value="F:ATP binding"/>
    <property type="evidence" value="ECO:0007669"/>
    <property type="project" value="InterPro"/>
</dbReference>
<evidence type="ECO:0000313" key="5">
    <source>
        <dbReference type="EMBL" id="EHJ12728.1"/>
    </source>
</evidence>
<dbReference type="PATRIC" id="fig|423471.3.peg.2407"/>
<comment type="similarity">
    <text evidence="1">Belongs to the protein kinase superfamily. ADCK protein kinase family.</text>
</comment>
<dbReference type="InterPro" id="IPR050154">
    <property type="entry name" value="UbiB_kinase"/>
</dbReference>
<feature type="compositionally biased region" description="Low complexity" evidence="2">
    <location>
        <begin position="8"/>
        <end position="19"/>
    </location>
</feature>
<evidence type="ECO:0000256" key="3">
    <source>
        <dbReference type="SAM" id="Phobius"/>
    </source>
</evidence>
<dbReference type="Proteomes" id="UP000003477">
    <property type="component" value="Unassembled WGS sequence"/>
</dbReference>
<dbReference type="CDD" id="cd05121">
    <property type="entry name" value="ABC1_ADCK3-like"/>
    <property type="match status" value="1"/>
</dbReference>
<reference evidence="5 6" key="1">
    <citation type="journal article" date="2011" name="Front. Microbiol.">
        <title>Two Strains of Crocosphaera watsonii with Highly Conserved Genomes are Distinguished by Strain-Specific Features.</title>
        <authorList>
            <person name="Bench S.R."/>
            <person name="Ilikchyan I.N."/>
            <person name="Tripp H.J."/>
            <person name="Zehr J.P."/>
        </authorList>
    </citation>
    <scope>NUCLEOTIDE SEQUENCE [LARGE SCALE GENOMIC DNA]</scope>
    <source>
        <strain evidence="5 6">WH 0003</strain>
    </source>
</reference>
<dbReference type="EMBL" id="AESD01000382">
    <property type="protein sequence ID" value="EHJ12728.1"/>
    <property type="molecule type" value="Genomic_DNA"/>
</dbReference>
<feature type="domain" description="Protein kinase" evidence="4">
    <location>
        <begin position="166"/>
        <end position="495"/>
    </location>
</feature>
<accession>G5J4Z5</accession>
<dbReference type="PROSITE" id="PS50011">
    <property type="entry name" value="PROTEIN_KINASE_DOM"/>
    <property type="match status" value="1"/>
</dbReference>
<dbReference type="GO" id="GO:0004672">
    <property type="term" value="F:protein kinase activity"/>
    <property type="evidence" value="ECO:0007669"/>
    <property type="project" value="InterPro"/>
</dbReference>
<dbReference type="InterPro" id="IPR000719">
    <property type="entry name" value="Prot_kinase_dom"/>
</dbReference>
<dbReference type="GeneID" id="88766220"/>
<feature type="transmembrane region" description="Helical" evidence="3">
    <location>
        <begin position="66"/>
        <end position="82"/>
    </location>
</feature>
<dbReference type="AlphaFoldDB" id="G5J4Z5"/>
<dbReference type="PANTHER" id="PTHR10566:SF128">
    <property type="entry name" value="UBIB DOMAIN CONTAINING KINASE"/>
    <property type="match status" value="1"/>
</dbReference>
<keyword evidence="3" id="KW-0812">Transmembrane</keyword>
<keyword evidence="3" id="KW-0472">Membrane</keyword>
<organism evidence="5 6">
    <name type="scientific">Crocosphaera watsonii WH 0003</name>
    <dbReference type="NCBI Taxonomy" id="423471"/>
    <lineage>
        <taxon>Bacteria</taxon>
        <taxon>Bacillati</taxon>
        <taxon>Cyanobacteriota</taxon>
        <taxon>Cyanophyceae</taxon>
        <taxon>Oscillatoriophycideae</taxon>
        <taxon>Chroococcales</taxon>
        <taxon>Aphanothecaceae</taxon>
        <taxon>Crocosphaera</taxon>
    </lineage>
</organism>
<keyword evidence="3" id="KW-1133">Transmembrane helix</keyword>
<dbReference type="PANTHER" id="PTHR10566">
    <property type="entry name" value="CHAPERONE-ACTIVITY OF BC1 COMPLEX CABC1 -RELATED"/>
    <property type="match status" value="1"/>
</dbReference>
<comment type="caution">
    <text evidence="5">The sequence shown here is derived from an EMBL/GenBank/DDBJ whole genome shotgun (WGS) entry which is preliminary data.</text>
</comment>
<proteinExistence type="inferred from homology"/>
<keyword evidence="5" id="KW-0503">Monooxygenase</keyword>
<protein>
    <submittedName>
        <fullName evidence="5">Ubiquinone biosynthesis monooxygenase UbiB</fullName>
    </submittedName>
</protein>
<dbReference type="SUPFAM" id="SSF56112">
    <property type="entry name" value="Protein kinase-like (PK-like)"/>
    <property type="match status" value="1"/>
</dbReference>
<gene>
    <name evidence="5" type="ORF">CWATWH0003_2560</name>
</gene>
<name>G5J4Z5_CROWT</name>
<dbReference type="Gene3D" id="1.10.510.10">
    <property type="entry name" value="Transferase(Phosphotransferase) domain 1"/>
    <property type="match status" value="1"/>
</dbReference>
<feature type="region of interest" description="Disordered" evidence="2">
    <location>
        <begin position="1"/>
        <end position="41"/>
    </location>
</feature>
<keyword evidence="5" id="KW-0560">Oxidoreductase</keyword>
<dbReference type="Pfam" id="PF03109">
    <property type="entry name" value="ABC1"/>
    <property type="match status" value="1"/>
</dbReference>
<keyword evidence="5" id="KW-0830">Ubiquinone</keyword>
<dbReference type="GO" id="GO:0004497">
    <property type="term" value="F:monooxygenase activity"/>
    <property type="evidence" value="ECO:0007669"/>
    <property type="project" value="UniProtKB-KW"/>
</dbReference>
<evidence type="ECO:0000259" key="4">
    <source>
        <dbReference type="PROSITE" id="PS50011"/>
    </source>
</evidence>
<evidence type="ECO:0000256" key="2">
    <source>
        <dbReference type="SAM" id="MobiDB-lite"/>
    </source>
</evidence>